<reference evidence="2 3" key="1">
    <citation type="submission" date="2019-09" db="EMBL/GenBank/DDBJ databases">
        <title>The complete genome of Methanoplanus sp. FWC-SCC4.</title>
        <authorList>
            <person name="Chen S.-C."/>
            <person name="Zhou Y.-Z."/>
            <person name="Lai M.-C."/>
        </authorList>
    </citation>
    <scope>NUCLEOTIDE SEQUENCE [LARGE SCALE GENOMIC DNA]</scope>
    <source>
        <strain evidence="2 3">FWC-SCC4</strain>
    </source>
</reference>
<dbReference type="Pfam" id="PF00149">
    <property type="entry name" value="Metallophos"/>
    <property type="match status" value="1"/>
</dbReference>
<evidence type="ECO:0000313" key="2">
    <source>
        <dbReference type="EMBL" id="WOF16332.1"/>
    </source>
</evidence>
<evidence type="ECO:0000313" key="3">
    <source>
        <dbReference type="Proteomes" id="UP001301797"/>
    </source>
</evidence>
<name>A0AA97FCG5_9EURY</name>
<dbReference type="AlphaFoldDB" id="A0AA97FCG5"/>
<dbReference type="InterPro" id="IPR024173">
    <property type="entry name" value="Pesterase_MJ0037-like"/>
</dbReference>
<dbReference type="PIRSF" id="PIRSF000887">
    <property type="entry name" value="Pesterase_MJ0037"/>
    <property type="match status" value="1"/>
</dbReference>
<dbReference type="GeneID" id="85229750"/>
<dbReference type="GO" id="GO:0016787">
    <property type="term" value="F:hydrolase activity"/>
    <property type="evidence" value="ECO:0007669"/>
    <property type="project" value="InterPro"/>
</dbReference>
<feature type="domain" description="Calcineurin-like phosphoesterase" evidence="1">
    <location>
        <begin position="19"/>
        <end position="145"/>
    </location>
</feature>
<dbReference type="Proteomes" id="UP001301797">
    <property type="component" value="Chromosome"/>
</dbReference>
<dbReference type="InterPro" id="IPR029052">
    <property type="entry name" value="Metallo-depent_PP-like"/>
</dbReference>
<dbReference type="KEGG" id="mefw:F1737_06180"/>
<dbReference type="InterPro" id="IPR004843">
    <property type="entry name" value="Calcineurin-like_PHP"/>
</dbReference>
<dbReference type="PANTHER" id="PTHR39323">
    <property type="entry name" value="BLR1149 PROTEIN"/>
    <property type="match status" value="1"/>
</dbReference>
<keyword evidence="3" id="KW-1185">Reference proteome</keyword>
<dbReference type="PANTHER" id="PTHR39323:SF1">
    <property type="entry name" value="BLR1149 PROTEIN"/>
    <property type="match status" value="1"/>
</dbReference>
<gene>
    <name evidence="2" type="ORF">F1737_06180</name>
</gene>
<protein>
    <submittedName>
        <fullName evidence="2">Phosphoesterase</fullName>
    </submittedName>
</protein>
<dbReference type="EMBL" id="CP043875">
    <property type="protein sequence ID" value="WOF16332.1"/>
    <property type="molecule type" value="Genomic_DNA"/>
</dbReference>
<evidence type="ECO:0000259" key="1">
    <source>
        <dbReference type="Pfam" id="PF00149"/>
    </source>
</evidence>
<dbReference type="SUPFAM" id="SSF56300">
    <property type="entry name" value="Metallo-dependent phosphatases"/>
    <property type="match status" value="1"/>
</dbReference>
<accession>A0AA97FCG5</accession>
<sequence>MIPEFLPNGPAILVEDEQRILVVADTHFGAETGLARHGLHIKSNSKERLLRLLNCIDDSDPDLLLLLGDVKHSIPVTTKQEFFEMPNIFRDIRRKVPFKVIPGNHDIGIEKFLKPDEILSKEGVLINNTGYMHGHTYPSKNLLGHLILAGHHHPVAYLYDEVGCSLKAQPAYVLSEISVENTRYDSEVPKETTRVLFVPAFFELAGGMDVRELSKSRLSPLSRSIIEETAEVFLSDGTYINNLKMMHDDKCDRSS</sequence>
<proteinExistence type="predicted"/>
<dbReference type="RefSeq" id="WP_317135744.1">
    <property type="nucleotide sequence ID" value="NZ_CP043875.1"/>
</dbReference>
<organism evidence="2 3">
    <name type="scientific">Methanochimaera problematica</name>
    <dbReference type="NCBI Taxonomy" id="2609417"/>
    <lineage>
        <taxon>Archaea</taxon>
        <taxon>Methanobacteriati</taxon>
        <taxon>Methanobacteriota</taxon>
        <taxon>Stenosarchaea group</taxon>
        <taxon>Methanomicrobia</taxon>
        <taxon>Methanomicrobiales</taxon>
        <taxon>Methanomicrobiaceae</taxon>
        <taxon>Methanochimaera</taxon>
    </lineage>
</organism>
<dbReference type="Gene3D" id="3.60.21.10">
    <property type="match status" value="1"/>
</dbReference>